<dbReference type="PROSITE" id="PS51116">
    <property type="entry name" value="LAMININ_IVB"/>
    <property type="match status" value="1"/>
</dbReference>
<dbReference type="InterPro" id="IPR000742">
    <property type="entry name" value="EGF"/>
</dbReference>
<gene>
    <name evidence="13" type="primary">LOC106816077</name>
</gene>
<feature type="disulfide bond" evidence="7">
    <location>
        <begin position="404"/>
        <end position="413"/>
    </location>
</feature>
<dbReference type="InterPro" id="IPR050440">
    <property type="entry name" value="Laminin/Netrin_ECM"/>
</dbReference>
<evidence type="ECO:0000256" key="5">
    <source>
        <dbReference type="ARBA" id="ARBA00023157"/>
    </source>
</evidence>
<keyword evidence="6 7" id="KW-0424">Laminin EGF-like domain</keyword>
<dbReference type="Proteomes" id="UP000695022">
    <property type="component" value="Unplaced"/>
</dbReference>
<dbReference type="SMART" id="SM00180">
    <property type="entry name" value="EGF_Lam"/>
    <property type="match status" value="12"/>
</dbReference>
<feature type="disulfide bond" evidence="7">
    <location>
        <begin position="763"/>
        <end position="772"/>
    </location>
</feature>
<feature type="domain" description="Laminin EGF-like" evidence="9">
    <location>
        <begin position="742"/>
        <end position="789"/>
    </location>
</feature>
<feature type="chain" id="PRO_5046922665" evidence="8">
    <location>
        <begin position="19"/>
        <end position="1193"/>
    </location>
</feature>
<feature type="disulfide bond" evidence="7">
    <location>
        <begin position="1018"/>
        <end position="1027"/>
    </location>
</feature>
<evidence type="ECO:0000256" key="8">
    <source>
        <dbReference type="SAM" id="SignalP"/>
    </source>
</evidence>
<feature type="disulfide bond" evidence="7">
    <location>
        <begin position="341"/>
        <end position="350"/>
    </location>
</feature>
<feature type="disulfide bond" evidence="7">
    <location>
        <begin position="1067"/>
        <end position="1076"/>
    </location>
</feature>
<feature type="domain" description="Laminin EGF-like" evidence="9">
    <location>
        <begin position="997"/>
        <end position="1045"/>
    </location>
</feature>
<evidence type="ECO:0000259" key="9">
    <source>
        <dbReference type="PROSITE" id="PS50027"/>
    </source>
</evidence>
<feature type="disulfide bond" evidence="7">
    <location>
        <begin position="811"/>
        <end position="820"/>
    </location>
</feature>
<evidence type="ECO:0000256" key="1">
    <source>
        <dbReference type="ARBA" id="ARBA00004302"/>
    </source>
</evidence>
<feature type="disulfide bond" evidence="7">
    <location>
        <begin position="1046"/>
        <end position="1058"/>
    </location>
</feature>
<reference evidence="13" key="1">
    <citation type="submission" date="2025-08" db="UniProtKB">
        <authorList>
            <consortium name="RefSeq"/>
        </authorList>
    </citation>
    <scope>IDENTIFICATION</scope>
</reference>
<evidence type="ECO:0000313" key="12">
    <source>
        <dbReference type="Proteomes" id="UP000695022"/>
    </source>
</evidence>
<feature type="domain" description="Laminin EGF-like" evidence="9">
    <location>
        <begin position="836"/>
        <end position="893"/>
    </location>
</feature>
<feature type="non-terminal residue" evidence="13">
    <location>
        <position position="1193"/>
    </location>
</feature>
<keyword evidence="5 7" id="KW-1015">Disulfide bond</keyword>
<dbReference type="SMART" id="SM00136">
    <property type="entry name" value="LamNT"/>
    <property type="match status" value="1"/>
</dbReference>
<dbReference type="GeneID" id="106816077"/>
<feature type="disulfide bond" evidence="7">
    <location>
        <begin position="997"/>
        <end position="1009"/>
    </location>
</feature>
<feature type="signal peptide" evidence="8">
    <location>
        <begin position="1"/>
        <end position="18"/>
    </location>
</feature>
<dbReference type="InterPro" id="IPR002049">
    <property type="entry name" value="LE_dom"/>
</dbReference>
<evidence type="ECO:0000256" key="4">
    <source>
        <dbReference type="ARBA" id="ARBA00022869"/>
    </source>
</evidence>
<feature type="domain" description="Laminin EGF-like" evidence="9">
    <location>
        <begin position="434"/>
        <end position="484"/>
    </location>
</feature>
<dbReference type="CDD" id="cd00055">
    <property type="entry name" value="EGF_Lam"/>
    <property type="match status" value="12"/>
</dbReference>
<feature type="domain" description="Laminin EGF-like" evidence="9">
    <location>
        <begin position="894"/>
        <end position="948"/>
    </location>
</feature>
<dbReference type="Pfam" id="PF00055">
    <property type="entry name" value="Laminin_N"/>
    <property type="match status" value="1"/>
</dbReference>
<dbReference type="SMART" id="SM00181">
    <property type="entry name" value="EGF"/>
    <property type="match status" value="6"/>
</dbReference>
<dbReference type="InterPro" id="IPR013015">
    <property type="entry name" value="Laminin_IV_B"/>
</dbReference>
<feature type="domain" description="Laminin EGF-like" evidence="9">
    <location>
        <begin position="1046"/>
        <end position="1092"/>
    </location>
</feature>
<feature type="disulfide bond" evidence="7">
    <location>
        <begin position="744"/>
        <end position="761"/>
    </location>
</feature>
<dbReference type="Gene3D" id="2.170.300.10">
    <property type="entry name" value="Tie2 ligand-binding domain superfamily"/>
    <property type="match status" value="1"/>
</dbReference>
<dbReference type="PANTHER" id="PTHR10574">
    <property type="entry name" value="NETRIN/LAMININ-RELATED"/>
    <property type="match status" value="1"/>
</dbReference>
<dbReference type="SUPFAM" id="SSF57196">
    <property type="entry name" value="EGF/Laminin"/>
    <property type="match status" value="12"/>
</dbReference>
<feature type="disulfide bond" evidence="7">
    <location>
        <begin position="742"/>
        <end position="754"/>
    </location>
</feature>
<proteinExistence type="predicted"/>
<dbReference type="PRINTS" id="PR00011">
    <property type="entry name" value="EGFLAMININ"/>
</dbReference>
<evidence type="ECO:0000313" key="13">
    <source>
        <dbReference type="RefSeq" id="XP_014676120.1"/>
    </source>
</evidence>
<evidence type="ECO:0000259" key="10">
    <source>
        <dbReference type="PROSITE" id="PS51116"/>
    </source>
</evidence>
<dbReference type="RefSeq" id="XP_014676120.1">
    <property type="nucleotide sequence ID" value="XM_014820634.1"/>
</dbReference>
<keyword evidence="2" id="KW-0964">Secreted</keyword>
<dbReference type="Gene3D" id="2.60.120.260">
    <property type="entry name" value="Galactose-binding domain-like"/>
    <property type="match status" value="2"/>
</dbReference>
<dbReference type="PROSITE" id="PS51117">
    <property type="entry name" value="LAMININ_NTER"/>
    <property type="match status" value="1"/>
</dbReference>
<feature type="disulfide bond" evidence="7">
    <location>
        <begin position="1048"/>
        <end position="1065"/>
    </location>
</feature>
<feature type="domain" description="Laminin EGF-like" evidence="9">
    <location>
        <begin position="374"/>
        <end position="433"/>
    </location>
</feature>
<feature type="disulfide bond" evidence="7">
    <location>
        <begin position="918"/>
        <end position="927"/>
    </location>
</feature>
<organism evidence="12 13">
    <name type="scientific">Priapulus caudatus</name>
    <name type="common">Priapulid worm</name>
    <dbReference type="NCBI Taxonomy" id="37621"/>
    <lineage>
        <taxon>Eukaryota</taxon>
        <taxon>Metazoa</taxon>
        <taxon>Ecdysozoa</taxon>
        <taxon>Scalidophora</taxon>
        <taxon>Priapulida</taxon>
        <taxon>Priapulimorpha</taxon>
        <taxon>Priapulimorphida</taxon>
        <taxon>Priapulidae</taxon>
        <taxon>Priapulus</taxon>
    </lineage>
</organism>
<dbReference type="Pfam" id="PF21199">
    <property type="entry name" value="LAMININ_IV_B"/>
    <property type="match status" value="1"/>
</dbReference>
<feature type="disulfide bond" evidence="7">
    <location>
        <begin position="792"/>
        <end position="809"/>
    </location>
</feature>
<dbReference type="PROSITE" id="PS01248">
    <property type="entry name" value="EGF_LAM_1"/>
    <property type="match status" value="3"/>
</dbReference>
<dbReference type="PROSITE" id="PS50027">
    <property type="entry name" value="EGF_LAM_2"/>
    <property type="match status" value="9"/>
</dbReference>
<feature type="disulfide bond" evidence="7">
    <location>
        <begin position="468"/>
        <end position="482"/>
    </location>
</feature>
<evidence type="ECO:0000256" key="3">
    <source>
        <dbReference type="ARBA" id="ARBA00022530"/>
    </source>
</evidence>
<feature type="domain" description="Laminin IV type B" evidence="10">
    <location>
        <begin position="524"/>
        <end position="736"/>
    </location>
</feature>
<keyword evidence="12" id="KW-1185">Reference proteome</keyword>
<feature type="domain" description="Laminin EGF-like" evidence="9">
    <location>
        <begin position="311"/>
        <end position="373"/>
    </location>
</feature>
<feature type="domain" description="Laminin N-terminal" evidence="11">
    <location>
        <begin position="23"/>
        <end position="273"/>
    </location>
</feature>
<name>A0ABM1EV99_PRICU</name>
<keyword evidence="3" id="KW-0272">Extracellular matrix</keyword>
<evidence type="ECO:0000256" key="7">
    <source>
        <dbReference type="PROSITE-ProRule" id="PRU00460"/>
    </source>
</evidence>
<comment type="caution">
    <text evidence="7">Lacks conserved residue(s) required for the propagation of feature annotation.</text>
</comment>
<dbReference type="Gene3D" id="2.10.25.10">
    <property type="entry name" value="Laminin"/>
    <property type="match status" value="10"/>
</dbReference>
<feature type="domain" description="Laminin EGF-like" evidence="9">
    <location>
        <begin position="790"/>
        <end position="835"/>
    </location>
</feature>
<keyword evidence="8" id="KW-0732">Signal</keyword>
<dbReference type="PANTHER" id="PTHR10574:SF375">
    <property type="entry name" value="LAMININ SUBUNIT BETA-1"/>
    <property type="match status" value="1"/>
</dbReference>
<protein>
    <submittedName>
        <fullName evidence="13">Laminin subunit beta-1-like</fullName>
    </submittedName>
</protein>
<evidence type="ECO:0000256" key="6">
    <source>
        <dbReference type="ARBA" id="ARBA00023292"/>
    </source>
</evidence>
<dbReference type="Pfam" id="PF00053">
    <property type="entry name" value="EGF_laminin"/>
    <property type="match status" value="12"/>
</dbReference>
<dbReference type="InterPro" id="IPR008211">
    <property type="entry name" value="Laminin_N"/>
</dbReference>
<keyword evidence="4" id="KW-0084">Basement membrane</keyword>
<sequence>MWIGLVLFLALATTGCLAQSTCEESSCYPATGDLLIGRQHRLVATSTCGFNRPERYCIVSHLDESKKCFVCDSTRPFVDGVTSTDKSHRVENVVNTGGWISRKKTWWQSVNGVANVSIRLDMEAEFHFTHLIMTFKSFRPSAMFIEKSSDFGKSWKIYRWIYIALPRRSAGRPVIYIALRRRISPDGPDTAPPGALTLLKVTNLRIQLHRLHPLGDNLPRQREADQGDVYYAIYARRHLVRGSCSCYGHASRLPALEGPDGRRVERASVVYGRCECAHNTQGLNCELCENLYNDRPWAPARERNPNACKRCQCYDHAAKCHFDPAVYEESGYTSGGVCDDCRHNTMGRHCEQCKPFFYHVPDKDMNDPYSCEPCNCDPIGSLNDGECDPSDDPDYDLQAGRCHCKTYVGGQRCDSCLDGYWNMDPSDPDGCQECTCNILGTVGNTGCDKYTGECICKRKVAGRDCNECLPEHYGLSEDPEGCKACNCDLGGAYDNNCDIATGQCSCKNHMGGRQCNEPDPNYFCVYLDYFTFEAEDARGNDLTVVEYREPYPDREPTWTGPGFMKVQEGGVLEFFVAGLHTSMEYDIIIRYEPRMPNPWDSVRITIERPGPVDPTGQCGNTIPNDDYKYARMDPANRYQVVTPSVCLERGVAYTIKLEFDEYRRGEVNPSAAVFVDSIVLAPNIDQLSMFSGDPVKEYYKREFTHYRCDVAQLQVTKPELHPSCSKYICSISAILTGGAESCDCNLEGSSSNICDKSGGHCLCKPNVIGRECDQCAPGTWGFGPDGCTPCNCNQIGARNSFCEDAAGQCDCIPNVYGKQCDQCEPGFWNFPDCRPCECNGHAALCDQRSGACIDCQDHTDGGNCERWVRGIRCDRCDENYYGSPLQENGTCTPCDCSNNVDIAQPGNCERETGDCLRCLYNTAGPHCEYCRDGYYGDALEHDCAGCTCNILGTNHSAGACDLYTGQCQCLPNVINQYCDECALNHWKIASGEGCESCACDPEGSLSEQCNQFDGQCECREGRGGRDCAACKDDYWGDPAIDECYACDCDQQGSATRQCDRRTGQCVCLPGITGWRCDACQRGTTGELPNCVPCGECFDNWDMIISGLMNDTQRLIADASNLKQTGATGAYDDEFKAMEEKLDRVQRVLDSAGVTQQDVHTLHDVINKLSMNLTTNKEQLQQVNMKLHNTTTRT</sequence>
<feature type="disulfide bond" evidence="7">
    <location>
        <begin position="456"/>
        <end position="465"/>
    </location>
</feature>
<feature type="disulfide bond" evidence="7">
    <location>
        <begin position="790"/>
        <end position="802"/>
    </location>
</feature>
<evidence type="ECO:0000256" key="2">
    <source>
        <dbReference type="ARBA" id="ARBA00022525"/>
    </source>
</evidence>
<comment type="subcellular location">
    <subcellularLocation>
        <location evidence="1">Secreted</location>
        <location evidence="1">Extracellular space</location>
        <location evidence="1">Extracellular matrix</location>
        <location evidence="1">Basement membrane</location>
    </subcellularLocation>
</comment>
<feature type="disulfide bond" evidence="7">
    <location>
        <begin position="999"/>
        <end position="1016"/>
    </location>
</feature>
<evidence type="ECO:0000259" key="11">
    <source>
        <dbReference type="PROSITE" id="PS51117"/>
    </source>
</evidence>
<accession>A0ABM1EV99</accession>